<dbReference type="InterPro" id="IPR020946">
    <property type="entry name" value="Flavin_mOase-like"/>
</dbReference>
<protein>
    <submittedName>
        <fullName evidence="5">FAD/NAD-binding domain-containing protein</fullName>
    </submittedName>
</protein>
<dbReference type="SUPFAM" id="SSF51905">
    <property type="entry name" value="FAD/NAD(P)-binding domain"/>
    <property type="match status" value="2"/>
</dbReference>
<keyword evidence="3" id="KW-0274">FAD</keyword>
<comment type="similarity">
    <text evidence="1">Belongs to the FAD-binding monooxygenase family.</text>
</comment>
<dbReference type="GO" id="GO:0050660">
    <property type="term" value="F:flavin adenine dinucleotide binding"/>
    <property type="evidence" value="ECO:0007669"/>
    <property type="project" value="InterPro"/>
</dbReference>
<name>A0AAD7B771_9AGAR</name>
<dbReference type="PANTHER" id="PTHR42877:SF4">
    <property type="entry name" value="FAD_NAD(P)-BINDING DOMAIN-CONTAINING PROTEIN-RELATED"/>
    <property type="match status" value="1"/>
</dbReference>
<dbReference type="AlphaFoldDB" id="A0AAD7B771"/>
<dbReference type="Gene3D" id="3.50.50.60">
    <property type="entry name" value="FAD/NAD(P)-binding domain"/>
    <property type="match status" value="2"/>
</dbReference>
<dbReference type="Proteomes" id="UP001221142">
    <property type="component" value="Unassembled WGS sequence"/>
</dbReference>
<dbReference type="Pfam" id="PF00743">
    <property type="entry name" value="FMO-like"/>
    <property type="match status" value="1"/>
</dbReference>
<evidence type="ECO:0000256" key="1">
    <source>
        <dbReference type="ARBA" id="ARBA00010139"/>
    </source>
</evidence>
<dbReference type="GO" id="GO:0050661">
    <property type="term" value="F:NADP binding"/>
    <property type="evidence" value="ECO:0007669"/>
    <property type="project" value="InterPro"/>
</dbReference>
<dbReference type="EMBL" id="JARKIF010000031">
    <property type="protein sequence ID" value="KAJ7612215.1"/>
    <property type="molecule type" value="Genomic_DNA"/>
</dbReference>
<proteinExistence type="inferred from homology"/>
<dbReference type="PRINTS" id="PR00368">
    <property type="entry name" value="FADPNR"/>
</dbReference>
<evidence type="ECO:0000313" key="6">
    <source>
        <dbReference type="Proteomes" id="UP001221142"/>
    </source>
</evidence>
<dbReference type="GO" id="GO:0004499">
    <property type="term" value="F:N,N-dimethylaniline monooxygenase activity"/>
    <property type="evidence" value="ECO:0007669"/>
    <property type="project" value="InterPro"/>
</dbReference>
<comment type="caution">
    <text evidence="5">The sequence shown here is derived from an EMBL/GenBank/DDBJ whole genome shotgun (WGS) entry which is preliminary data.</text>
</comment>
<reference evidence="5" key="1">
    <citation type="submission" date="2023-03" db="EMBL/GenBank/DDBJ databases">
        <title>Massive genome expansion in bonnet fungi (Mycena s.s.) driven by repeated elements and novel gene families across ecological guilds.</title>
        <authorList>
            <consortium name="Lawrence Berkeley National Laboratory"/>
            <person name="Harder C.B."/>
            <person name="Miyauchi S."/>
            <person name="Viragh M."/>
            <person name="Kuo A."/>
            <person name="Thoen E."/>
            <person name="Andreopoulos B."/>
            <person name="Lu D."/>
            <person name="Skrede I."/>
            <person name="Drula E."/>
            <person name="Henrissat B."/>
            <person name="Morin E."/>
            <person name="Kohler A."/>
            <person name="Barry K."/>
            <person name="LaButti K."/>
            <person name="Morin E."/>
            <person name="Salamov A."/>
            <person name="Lipzen A."/>
            <person name="Mereny Z."/>
            <person name="Hegedus B."/>
            <person name="Baldrian P."/>
            <person name="Stursova M."/>
            <person name="Weitz H."/>
            <person name="Taylor A."/>
            <person name="Grigoriev I.V."/>
            <person name="Nagy L.G."/>
            <person name="Martin F."/>
            <person name="Kauserud H."/>
        </authorList>
    </citation>
    <scope>NUCLEOTIDE SEQUENCE</scope>
    <source>
        <strain evidence="5">9284</strain>
    </source>
</reference>
<keyword evidence="2" id="KW-0285">Flavoprotein</keyword>
<organism evidence="5 6">
    <name type="scientific">Roridomyces roridus</name>
    <dbReference type="NCBI Taxonomy" id="1738132"/>
    <lineage>
        <taxon>Eukaryota</taxon>
        <taxon>Fungi</taxon>
        <taxon>Dikarya</taxon>
        <taxon>Basidiomycota</taxon>
        <taxon>Agaricomycotina</taxon>
        <taxon>Agaricomycetes</taxon>
        <taxon>Agaricomycetidae</taxon>
        <taxon>Agaricales</taxon>
        <taxon>Marasmiineae</taxon>
        <taxon>Mycenaceae</taxon>
        <taxon>Roridomyces</taxon>
    </lineage>
</organism>
<keyword evidence="6" id="KW-1185">Reference proteome</keyword>
<evidence type="ECO:0000256" key="3">
    <source>
        <dbReference type="ARBA" id="ARBA00022827"/>
    </source>
</evidence>
<dbReference type="InterPro" id="IPR036188">
    <property type="entry name" value="FAD/NAD-bd_sf"/>
</dbReference>
<dbReference type="InterPro" id="IPR051209">
    <property type="entry name" value="FAD-bind_Monooxygenase_sf"/>
</dbReference>
<accession>A0AAD7B771</accession>
<sequence>MPQIVIIGAGVGGMAFAIALKRRLGFTDFQIFEKASDVGGTWRDNIYPGASSDSSIRFYSLPSDLSPDWPSTHGSQPDTLAYWKQLAEKYRLYAHIAFDHLVTSAEWDADQNVWHVVTQDALGVRSTTTARILISALGILEVPRYPDIAGIDSFKGSVFHSARWDDTVELQGKRVAVIGNGASATQFVPIISKDPTVQVTQFCRTPNWYLPNIRANYSPWSKWIVKHVPFALQFNWFNGWLGAELFYLAAFHHPSMSKGFKKLAEGYITRTAPKEDLPKLIPKYAPGCKRIVFDIDFLPSLHRPNLALNWDGIQSICEEGIITNNGDKLAFDVIIFATGFVADRFPLEVHGTAGRTIQDYYDTQGGPKAYIGTTVPGFPNFFMLAGPNTGTGHTSVIYTEGLQIDYSLNFIEPLLAGAASSFEVTHAATDRYNNTIQRMLARSVHTTCTSWYRVGGTGRITNIFPGPGTLFWWWTRRVKWSDYKVVGARGWTWRVWRRDIKRAFILALAIGMGFYVRYGRGEIPEMMARSQVLTRMSAVMRAVVKL</sequence>
<evidence type="ECO:0000256" key="4">
    <source>
        <dbReference type="ARBA" id="ARBA00023002"/>
    </source>
</evidence>
<evidence type="ECO:0000256" key="2">
    <source>
        <dbReference type="ARBA" id="ARBA00022630"/>
    </source>
</evidence>
<gene>
    <name evidence="5" type="ORF">FB45DRAFT_940110</name>
</gene>
<keyword evidence="4" id="KW-0560">Oxidoreductase</keyword>
<dbReference type="PANTHER" id="PTHR42877">
    <property type="entry name" value="L-ORNITHINE N(5)-MONOOXYGENASE-RELATED"/>
    <property type="match status" value="1"/>
</dbReference>
<evidence type="ECO:0000313" key="5">
    <source>
        <dbReference type="EMBL" id="KAJ7612215.1"/>
    </source>
</evidence>